<evidence type="ECO:0000313" key="1">
    <source>
        <dbReference type="EMBL" id="STQ86739.1"/>
    </source>
</evidence>
<proteinExistence type="predicted"/>
<dbReference type="AlphaFoldDB" id="A0A099U1B1"/>
<dbReference type="RefSeq" id="WP_034558057.1">
    <property type="nucleotide sequence ID" value="NZ_FZML01000019.1"/>
</dbReference>
<dbReference type="Proteomes" id="UP000029922">
    <property type="component" value="Unassembled WGS sequence"/>
</dbReference>
<evidence type="ECO:0000313" key="3">
    <source>
        <dbReference type="Proteomes" id="UP000029922"/>
    </source>
</evidence>
<dbReference type="EMBL" id="UGJE01000002">
    <property type="protein sequence ID" value="STQ86739.1"/>
    <property type="molecule type" value="Genomic_DNA"/>
</dbReference>
<gene>
    <name evidence="2" type="ORF">LS73_003405</name>
    <name evidence="1" type="ORF">NCTC12714_01550</name>
</gene>
<reference evidence="1 4" key="2">
    <citation type="submission" date="2018-06" db="EMBL/GenBank/DDBJ databases">
        <authorList>
            <consortium name="Pathogen Informatics"/>
            <person name="Doyle S."/>
        </authorList>
    </citation>
    <scope>NUCLEOTIDE SEQUENCE [LARGE SCALE GENOMIC DNA]</scope>
    <source>
        <strain evidence="1 4">NCTC12714</strain>
    </source>
</reference>
<accession>A0A099U1B1</accession>
<keyword evidence="4" id="KW-1185">Reference proteome</keyword>
<protein>
    <submittedName>
        <fullName evidence="1">Uncharacterized protein</fullName>
    </submittedName>
</protein>
<reference evidence="2 3" key="1">
    <citation type="journal article" date="2014" name="Genome Announc.">
        <title>Draft genome sequences of eight enterohepatic helicobacter species isolated from both laboratory and wild rodents.</title>
        <authorList>
            <person name="Sheh A."/>
            <person name="Shen Z."/>
            <person name="Fox J.G."/>
        </authorList>
    </citation>
    <scope>NUCLEOTIDE SEQUENCE [LARGE SCALE GENOMIC DNA]</scope>
    <source>
        <strain evidence="2 3">ST1</strain>
    </source>
</reference>
<dbReference type="EMBL" id="JRPD02000004">
    <property type="protein sequence ID" value="TLE00955.1"/>
    <property type="molecule type" value="Genomic_DNA"/>
</dbReference>
<organism evidence="1 4">
    <name type="scientific">Helicobacter muridarum</name>
    <dbReference type="NCBI Taxonomy" id="216"/>
    <lineage>
        <taxon>Bacteria</taxon>
        <taxon>Pseudomonadati</taxon>
        <taxon>Campylobacterota</taxon>
        <taxon>Epsilonproteobacteria</taxon>
        <taxon>Campylobacterales</taxon>
        <taxon>Helicobacteraceae</taxon>
        <taxon>Helicobacter</taxon>
    </lineage>
</organism>
<name>A0A099U1B1_9HELI</name>
<evidence type="ECO:0000313" key="2">
    <source>
        <dbReference type="EMBL" id="TLE00955.1"/>
    </source>
</evidence>
<dbReference type="STRING" id="216.LS73_05755"/>
<dbReference type="Proteomes" id="UP000255139">
    <property type="component" value="Unassembled WGS sequence"/>
</dbReference>
<evidence type="ECO:0000313" key="4">
    <source>
        <dbReference type="Proteomes" id="UP000255139"/>
    </source>
</evidence>
<sequence length="70" mass="8006">MTQIQSKIDAIDALNDIHHDITALAHIAMFLSIGVKELQVEEQELWLLSDTLQNIVKKVQDVEKYLESQC</sequence>